<evidence type="ECO:0008006" key="3">
    <source>
        <dbReference type="Google" id="ProtNLM"/>
    </source>
</evidence>
<gene>
    <name evidence="1" type="ordered locus">CAB032</name>
</gene>
<dbReference type="InterPro" id="IPR035336">
    <property type="entry name" value="DUF5398"/>
</dbReference>
<proteinExistence type="predicted"/>
<dbReference type="KEGG" id="cab:CAB032"/>
<protein>
    <recommendedName>
        <fullName evidence="3">Type III secretion system protein</fullName>
    </recommendedName>
</protein>
<name>Q5L778_CHLAB</name>
<dbReference type="AlphaFoldDB" id="Q5L778"/>
<reference evidence="1 2" key="1">
    <citation type="journal article" date="2005" name="Genome Res.">
        <title>The Chlamydophila abortus genome sequence reveals an array of variable proteins that contribute to interspecies variation.</title>
        <authorList>
            <person name="Thomson N.R."/>
            <person name="Yeats C."/>
            <person name="Bell K."/>
            <person name="Holden M.T.G."/>
            <person name="Bentley S.D."/>
            <person name="Livingstone M."/>
            <person name="Cerdeno-Tarraga A.M."/>
            <person name="Harris B."/>
            <person name="Doggett J."/>
            <person name="Ormond D."/>
            <person name="Mungal K."/>
            <person name="Clarke K."/>
            <person name="Feltwell T."/>
            <person name="Hance Z."/>
            <person name="Sanders M."/>
            <person name="Quail M.A."/>
            <person name="Price C."/>
            <person name="Parkhill J."/>
            <person name="Longbottom D."/>
        </authorList>
    </citation>
    <scope>NUCLEOTIDE SEQUENCE [LARGE SCALE GENOMIC DNA]</scope>
    <source>
        <strain evidence="2">DSM 27085 / S26/3</strain>
    </source>
</reference>
<dbReference type="Pfam" id="PF17376">
    <property type="entry name" value="DUF5398"/>
    <property type="match status" value="1"/>
</dbReference>
<evidence type="ECO:0000313" key="1">
    <source>
        <dbReference type="EMBL" id="CAH63490.1"/>
    </source>
</evidence>
<dbReference type="HOGENOM" id="CLU_185897_0_0_0"/>
<evidence type="ECO:0000313" key="2">
    <source>
        <dbReference type="Proteomes" id="UP000001012"/>
    </source>
</evidence>
<accession>Q5L778</accession>
<organism evidence="1 2">
    <name type="scientific">Chlamydia abortus (strain DSM 27085 / S26/3)</name>
    <name type="common">Chlamydophila abortus</name>
    <dbReference type="NCBI Taxonomy" id="218497"/>
    <lineage>
        <taxon>Bacteria</taxon>
        <taxon>Pseudomonadati</taxon>
        <taxon>Chlamydiota</taxon>
        <taxon>Chlamydiia</taxon>
        <taxon>Chlamydiales</taxon>
        <taxon>Chlamydiaceae</taxon>
        <taxon>Chlamydia/Chlamydophila group</taxon>
        <taxon>Chlamydia</taxon>
    </lineage>
</organism>
<sequence length="93" mass="10686">MYLGRNTMFNMENTAAKEDRFSHQLFDLEKDMQDLSKAQEIKANVQDKVQKLHVSLREGSDKASFEKQQIVLAGYLALQKVLGRINRKNGLTD</sequence>
<dbReference type="EMBL" id="CR848038">
    <property type="protein sequence ID" value="CAH63490.1"/>
    <property type="molecule type" value="Genomic_DNA"/>
</dbReference>
<dbReference type="Proteomes" id="UP000001012">
    <property type="component" value="Chromosome"/>
</dbReference>
<keyword evidence="2" id="KW-1185">Reference proteome</keyword>